<dbReference type="EMBL" id="KI912109">
    <property type="protein sequence ID" value="ETS87857.1"/>
    <property type="molecule type" value="Genomic_DNA"/>
</dbReference>
<evidence type="ECO:0008006" key="4">
    <source>
        <dbReference type="Google" id="ProtNLM"/>
    </source>
</evidence>
<dbReference type="OrthoDB" id="10017101at2759"/>
<name>W3XQR8_PESFW</name>
<evidence type="ECO:0000313" key="2">
    <source>
        <dbReference type="EMBL" id="ETS87857.1"/>
    </source>
</evidence>
<dbReference type="KEGG" id="pfy:PFICI_01685"/>
<dbReference type="PANTHER" id="PTHR43861">
    <property type="entry name" value="TRANS-ACONITATE 2-METHYLTRANSFERASE-RELATED"/>
    <property type="match status" value="1"/>
</dbReference>
<dbReference type="AlphaFoldDB" id="W3XQR8"/>
<dbReference type="Gene3D" id="3.40.50.150">
    <property type="entry name" value="Vaccinia Virus protein VP39"/>
    <property type="match status" value="1"/>
</dbReference>
<evidence type="ECO:0000256" key="1">
    <source>
        <dbReference type="ARBA" id="ARBA00022679"/>
    </source>
</evidence>
<dbReference type="InterPro" id="IPR029063">
    <property type="entry name" value="SAM-dependent_MTases_sf"/>
</dbReference>
<organism evidence="2 3">
    <name type="scientific">Pestalotiopsis fici (strain W106-1 / CGMCC3.15140)</name>
    <dbReference type="NCBI Taxonomy" id="1229662"/>
    <lineage>
        <taxon>Eukaryota</taxon>
        <taxon>Fungi</taxon>
        <taxon>Dikarya</taxon>
        <taxon>Ascomycota</taxon>
        <taxon>Pezizomycotina</taxon>
        <taxon>Sordariomycetes</taxon>
        <taxon>Xylariomycetidae</taxon>
        <taxon>Amphisphaeriales</taxon>
        <taxon>Sporocadaceae</taxon>
        <taxon>Pestalotiopsis</taxon>
    </lineage>
</organism>
<dbReference type="RefSeq" id="XP_007828457.1">
    <property type="nucleotide sequence ID" value="XM_007830266.1"/>
</dbReference>
<dbReference type="GO" id="GO:0016740">
    <property type="term" value="F:transferase activity"/>
    <property type="evidence" value="ECO:0007669"/>
    <property type="project" value="UniProtKB-KW"/>
</dbReference>
<protein>
    <recommendedName>
        <fullName evidence="4">Methyltransferase domain-containing protein</fullName>
    </recommendedName>
</protein>
<gene>
    <name evidence="2" type="ORF">PFICI_01685</name>
</gene>
<evidence type="ECO:0000313" key="3">
    <source>
        <dbReference type="Proteomes" id="UP000030651"/>
    </source>
</evidence>
<accession>W3XQR8</accession>
<dbReference type="Pfam" id="PF13489">
    <property type="entry name" value="Methyltransf_23"/>
    <property type="match status" value="1"/>
</dbReference>
<dbReference type="SUPFAM" id="SSF53335">
    <property type="entry name" value="S-adenosyl-L-methionine-dependent methyltransferases"/>
    <property type="match status" value="1"/>
</dbReference>
<sequence>MSSIIQIDTTRHYHSTDAAYVLPNDEIEQARLDSQAVAIVEMLGGLPFLGLPASTTPGSKMIDVGCGTGVATLQLGKLWPSSKVYGVDLSVVPESTQKQAPGNVSFLQGDILEVDFTTPSDDLLHQEVFAPSSVEYIFGRMLFLGISDWKLYFSNAAKALKTGAIIEHQDLDWKFYRVASDECLSDEWQWWHEVVQAVEASGLSLVSGSNAAALLKASGFEILKVETFEFSFMPSLKTPNSQAMGNYVQAKLLPQYPELLRKLLEPRVSKERLKQLIQDCLRDLSSEDGVHQKYTVTVARKL</sequence>
<dbReference type="PANTHER" id="PTHR43861:SF3">
    <property type="entry name" value="PUTATIVE (AFU_ORTHOLOGUE AFUA_2G14390)-RELATED"/>
    <property type="match status" value="1"/>
</dbReference>
<keyword evidence="3" id="KW-1185">Reference proteome</keyword>
<proteinExistence type="predicted"/>
<dbReference type="eggNOG" id="ENOG502STQS">
    <property type="taxonomic scope" value="Eukaryota"/>
</dbReference>
<dbReference type="Proteomes" id="UP000030651">
    <property type="component" value="Unassembled WGS sequence"/>
</dbReference>
<dbReference type="CDD" id="cd02440">
    <property type="entry name" value="AdoMet_MTases"/>
    <property type="match status" value="1"/>
</dbReference>
<dbReference type="HOGENOM" id="CLU_010595_2_1_1"/>
<dbReference type="InParanoid" id="W3XQR8"/>
<reference evidence="3" key="1">
    <citation type="journal article" date="2015" name="BMC Genomics">
        <title>Genomic and transcriptomic analysis of the endophytic fungus Pestalotiopsis fici reveals its lifestyle and high potential for synthesis of natural products.</title>
        <authorList>
            <person name="Wang X."/>
            <person name="Zhang X."/>
            <person name="Liu L."/>
            <person name="Xiang M."/>
            <person name="Wang W."/>
            <person name="Sun X."/>
            <person name="Che Y."/>
            <person name="Guo L."/>
            <person name="Liu G."/>
            <person name="Guo L."/>
            <person name="Wang C."/>
            <person name="Yin W.B."/>
            <person name="Stadler M."/>
            <person name="Zhang X."/>
            <person name="Liu X."/>
        </authorList>
    </citation>
    <scope>NUCLEOTIDE SEQUENCE [LARGE SCALE GENOMIC DNA]</scope>
    <source>
        <strain evidence="3">W106-1 / CGMCC3.15140</strain>
    </source>
</reference>
<dbReference type="OMA" id="IVELNWH"/>
<keyword evidence="1" id="KW-0808">Transferase</keyword>
<dbReference type="GeneID" id="19266698"/>